<feature type="compositionally biased region" description="Low complexity" evidence="1">
    <location>
        <begin position="397"/>
        <end position="411"/>
    </location>
</feature>
<feature type="region of interest" description="Disordered" evidence="1">
    <location>
        <begin position="291"/>
        <end position="352"/>
    </location>
</feature>
<organism evidence="2 3">
    <name type="scientific">Gymnopus androsaceus JB14</name>
    <dbReference type="NCBI Taxonomy" id="1447944"/>
    <lineage>
        <taxon>Eukaryota</taxon>
        <taxon>Fungi</taxon>
        <taxon>Dikarya</taxon>
        <taxon>Basidiomycota</taxon>
        <taxon>Agaricomycotina</taxon>
        <taxon>Agaricomycetes</taxon>
        <taxon>Agaricomycetidae</taxon>
        <taxon>Agaricales</taxon>
        <taxon>Marasmiineae</taxon>
        <taxon>Omphalotaceae</taxon>
        <taxon>Gymnopus</taxon>
    </lineage>
</organism>
<feature type="compositionally biased region" description="Low complexity" evidence="1">
    <location>
        <begin position="214"/>
        <end position="226"/>
    </location>
</feature>
<evidence type="ECO:0000256" key="1">
    <source>
        <dbReference type="SAM" id="MobiDB-lite"/>
    </source>
</evidence>
<dbReference type="AlphaFoldDB" id="A0A6A4HXC3"/>
<dbReference type="EMBL" id="ML769435">
    <property type="protein sequence ID" value="KAE9402370.1"/>
    <property type="molecule type" value="Genomic_DNA"/>
</dbReference>
<dbReference type="Proteomes" id="UP000799118">
    <property type="component" value="Unassembled WGS sequence"/>
</dbReference>
<reference evidence="2" key="1">
    <citation type="journal article" date="2019" name="Environ. Microbiol.">
        <title>Fungal ecological strategies reflected in gene transcription - a case study of two litter decomposers.</title>
        <authorList>
            <person name="Barbi F."/>
            <person name="Kohler A."/>
            <person name="Barry K."/>
            <person name="Baskaran P."/>
            <person name="Daum C."/>
            <person name="Fauchery L."/>
            <person name="Ihrmark K."/>
            <person name="Kuo A."/>
            <person name="LaButti K."/>
            <person name="Lipzen A."/>
            <person name="Morin E."/>
            <person name="Grigoriev I.V."/>
            <person name="Henrissat B."/>
            <person name="Lindahl B."/>
            <person name="Martin F."/>
        </authorList>
    </citation>
    <scope>NUCLEOTIDE SEQUENCE</scope>
    <source>
        <strain evidence="2">JB14</strain>
    </source>
</reference>
<feature type="region of interest" description="Disordered" evidence="1">
    <location>
        <begin position="198"/>
        <end position="246"/>
    </location>
</feature>
<feature type="compositionally biased region" description="Polar residues" evidence="1">
    <location>
        <begin position="227"/>
        <end position="246"/>
    </location>
</feature>
<sequence>MEFQPFRRISKLFRHRKPVTTCCGCECSACSHIFNPPSQLSDTVSQIGYFTGSELPGTMAHLNPGAPTEGSEVALDPYQDITSPPLPSQPIPNLAPNERSHVEIGGHVFFSAGSVDYLLRIDAALLNRYTTLGDKAKPSIGKGEMRIVSPNIHTVLVPGRKVVLAIGNGTANGTGYDEYIAKVELAYDANAAPEGRNSLIGGPGLPMLRDVSPQTRTQTQATIQTTSSGPRSGNVSRPTSTDIGASSLLTYPSQTQQLHSLLGISTSQPSPIREAPENGLANAHTAPAAQALNNQEHRPCTPPKDQDRIHRTAKPNAGDPYQDRKGRGRNSPPPTRIMPEAGPSSGPTVNAARANDRHSRLAAAALYGGTTKATSTPRPLPTQAGNRKVAKDASATDAPANPNISSSSPDIFYQTRTSVKVEHTQEIKTNMSRHPPHPARNSSEKAALAYPLHRQP</sequence>
<keyword evidence="3" id="KW-1185">Reference proteome</keyword>
<proteinExistence type="predicted"/>
<evidence type="ECO:0000313" key="2">
    <source>
        <dbReference type="EMBL" id="KAE9402370.1"/>
    </source>
</evidence>
<feature type="compositionally biased region" description="Basic and acidic residues" evidence="1">
    <location>
        <begin position="295"/>
        <end position="310"/>
    </location>
</feature>
<feature type="region of interest" description="Disordered" evidence="1">
    <location>
        <begin position="367"/>
        <end position="456"/>
    </location>
</feature>
<dbReference type="OrthoDB" id="3078575at2759"/>
<accession>A0A6A4HXC3</accession>
<evidence type="ECO:0000313" key="3">
    <source>
        <dbReference type="Proteomes" id="UP000799118"/>
    </source>
</evidence>
<name>A0A6A4HXC3_9AGAR</name>
<protein>
    <submittedName>
        <fullName evidence="2">Uncharacterized protein</fullName>
    </submittedName>
</protein>
<gene>
    <name evidence="2" type="ORF">BT96DRAFT_552382</name>
</gene>